<feature type="domain" description="Retrotransposon gag" evidence="2">
    <location>
        <begin position="65"/>
        <end position="160"/>
    </location>
</feature>
<gene>
    <name evidence="3" type="ORF">CAMPLR22A2D_LOCUS4273</name>
</gene>
<accession>A0A7H4LM13</accession>
<organism evidence="3 4">
    <name type="scientific">Triticum aestivum</name>
    <name type="common">Wheat</name>
    <dbReference type="NCBI Taxonomy" id="4565"/>
    <lineage>
        <taxon>Eukaryota</taxon>
        <taxon>Viridiplantae</taxon>
        <taxon>Streptophyta</taxon>
        <taxon>Embryophyta</taxon>
        <taxon>Tracheophyta</taxon>
        <taxon>Spermatophyta</taxon>
        <taxon>Magnoliopsida</taxon>
        <taxon>Liliopsida</taxon>
        <taxon>Poales</taxon>
        <taxon>Poaceae</taxon>
        <taxon>BOP clade</taxon>
        <taxon>Pooideae</taxon>
        <taxon>Triticodae</taxon>
        <taxon>Triticeae</taxon>
        <taxon>Triticinae</taxon>
        <taxon>Triticum</taxon>
    </lineage>
</organism>
<evidence type="ECO:0000259" key="2">
    <source>
        <dbReference type="Pfam" id="PF03732"/>
    </source>
</evidence>
<name>A0A7H4LM13_WHEAT</name>
<dbReference type="Pfam" id="PF03732">
    <property type="entry name" value="Retrotrans_gag"/>
    <property type="match status" value="1"/>
</dbReference>
<evidence type="ECO:0000256" key="1">
    <source>
        <dbReference type="SAM" id="MobiDB-lite"/>
    </source>
</evidence>
<dbReference type="InterPro" id="IPR005162">
    <property type="entry name" value="Retrotrans_gag_dom"/>
</dbReference>
<dbReference type="PANTHER" id="PTHR33223">
    <property type="entry name" value="CCHC-TYPE DOMAIN-CONTAINING PROTEIN"/>
    <property type="match status" value="1"/>
</dbReference>
<feature type="region of interest" description="Disordered" evidence="1">
    <location>
        <begin position="1"/>
        <end position="23"/>
    </location>
</feature>
<evidence type="ECO:0000313" key="3">
    <source>
        <dbReference type="EMBL" id="SPT19651.1"/>
    </source>
</evidence>
<proteinExistence type="predicted"/>
<protein>
    <recommendedName>
        <fullName evidence="2">Retrotransposon gag domain-containing protein</fullName>
    </recommendedName>
</protein>
<dbReference type="Proteomes" id="UP000280104">
    <property type="component" value="Chromosome II"/>
</dbReference>
<dbReference type="AlphaFoldDB" id="A0A7H4LM13"/>
<dbReference type="PANTHER" id="PTHR33223:SF6">
    <property type="entry name" value="CCHC-TYPE DOMAIN-CONTAINING PROTEIN"/>
    <property type="match status" value="1"/>
</dbReference>
<dbReference type="EMBL" id="LS480641">
    <property type="protein sequence ID" value="SPT19651.1"/>
    <property type="molecule type" value="Genomic_DNA"/>
</dbReference>
<feature type="compositionally biased region" description="Basic and acidic residues" evidence="1">
    <location>
        <begin position="10"/>
        <end position="23"/>
    </location>
</feature>
<evidence type="ECO:0000313" key="4">
    <source>
        <dbReference type="Proteomes" id="UP000280104"/>
    </source>
</evidence>
<reference evidence="3 4" key="1">
    <citation type="submission" date="2018-05" db="EMBL/GenBank/DDBJ databases">
        <authorList>
            <person name="Thind KAUR A."/>
        </authorList>
    </citation>
    <scope>NUCLEOTIDE SEQUENCE [LARGE SCALE GENOMIC DNA]</scope>
</reference>
<feature type="region of interest" description="Disordered" evidence="1">
    <location>
        <begin position="196"/>
        <end position="226"/>
    </location>
</feature>
<sequence length="252" mass="29743">MMNHAINMGNHREPYQPHSKLSELQKTRPSTFAHTDRPLEADDWLCDIERKLIIAQCSDHEKVLYAPHYLTGAAAAWWENFLHMHPSEHNITWEEFKEGFHGAHIPRSIIKIKKREFDDLKQRGMSVTEYNGQFTQLSRYAYDEHMTENKRMEKFLDGLAPALRCQLVVHTFPDFKTLVDKAITLENERRSLEDIRKQKRDKTTLARNNGSKTDVQRTEARKSTTTAVRPTRQFHSRDKDFTYHRGHLLCLW</sequence>